<dbReference type="AlphaFoldDB" id="A0A8J2QA63"/>
<dbReference type="GO" id="GO:0005886">
    <property type="term" value="C:plasma membrane"/>
    <property type="evidence" value="ECO:0007669"/>
    <property type="project" value="TreeGrafter"/>
</dbReference>
<dbReference type="Pfam" id="PF00930">
    <property type="entry name" value="DPPIV_N"/>
    <property type="match status" value="1"/>
</dbReference>
<dbReference type="GO" id="GO:0012505">
    <property type="term" value="C:endomembrane system"/>
    <property type="evidence" value="ECO:0007669"/>
    <property type="project" value="UniProtKB-SubCell"/>
</dbReference>
<evidence type="ECO:0000313" key="18">
    <source>
        <dbReference type="Proteomes" id="UP000746747"/>
    </source>
</evidence>
<comment type="similarity">
    <text evidence="2">Belongs to the peptidase S9B family. DPPIV subfamily.</text>
</comment>
<comment type="subcellular location">
    <subcellularLocation>
        <location evidence="12">Endomembrane system</location>
        <topology evidence="12">Single-pass membrane protein</topology>
    </subcellularLocation>
    <subcellularLocation>
        <location evidence="1">Membrane</location>
        <topology evidence="1">Single-pass type II membrane protein</topology>
    </subcellularLocation>
</comment>
<evidence type="ECO:0000256" key="2">
    <source>
        <dbReference type="ARBA" id="ARBA00010036"/>
    </source>
</evidence>
<keyword evidence="6" id="KW-0378">Hydrolase</keyword>
<dbReference type="Gene3D" id="3.40.50.1820">
    <property type="entry name" value="alpha/beta hydrolase"/>
    <property type="match status" value="1"/>
</dbReference>
<evidence type="ECO:0000256" key="10">
    <source>
        <dbReference type="ARBA" id="ARBA00023136"/>
    </source>
</evidence>
<evidence type="ECO:0000256" key="12">
    <source>
        <dbReference type="ARBA" id="ARBA00037847"/>
    </source>
</evidence>
<keyword evidence="9 14" id="KW-1133">Transmembrane helix</keyword>
<comment type="caution">
    <text evidence="17">The sequence shown here is derived from an EMBL/GenBank/DDBJ whole genome shotgun (WGS) entry which is preliminary data.</text>
</comment>
<dbReference type="GO" id="GO:0006508">
    <property type="term" value="P:proteolysis"/>
    <property type="evidence" value="ECO:0007669"/>
    <property type="project" value="UniProtKB-KW"/>
</dbReference>
<feature type="domain" description="Dipeptidylpeptidase IV N-terminal" evidence="16">
    <location>
        <begin position="150"/>
        <end position="505"/>
    </location>
</feature>
<name>A0A8J2QA63_9BILA</name>
<keyword evidence="10 14" id="KW-0472">Membrane</keyword>
<evidence type="ECO:0000256" key="5">
    <source>
        <dbReference type="ARBA" id="ARBA00022692"/>
    </source>
</evidence>
<keyword evidence="5 14" id="KW-0812">Transmembrane</keyword>
<proteinExistence type="inferred from homology"/>
<keyword evidence="11" id="KW-0325">Glycoprotein</keyword>
<dbReference type="Gene3D" id="2.140.10.30">
    <property type="entry name" value="Dipeptidylpeptidase IV, N-terminal domain"/>
    <property type="match status" value="1"/>
</dbReference>
<organism evidence="17 18">
    <name type="scientific">Cercopithifilaria johnstoni</name>
    <dbReference type="NCBI Taxonomy" id="2874296"/>
    <lineage>
        <taxon>Eukaryota</taxon>
        <taxon>Metazoa</taxon>
        <taxon>Ecdysozoa</taxon>
        <taxon>Nematoda</taxon>
        <taxon>Chromadorea</taxon>
        <taxon>Rhabditida</taxon>
        <taxon>Spirurina</taxon>
        <taxon>Spiruromorpha</taxon>
        <taxon>Filarioidea</taxon>
        <taxon>Onchocercidae</taxon>
        <taxon>Cercopithifilaria</taxon>
    </lineage>
</organism>
<dbReference type="SUPFAM" id="SSF53474">
    <property type="entry name" value="alpha/beta-Hydrolases"/>
    <property type="match status" value="1"/>
</dbReference>
<dbReference type="Proteomes" id="UP000746747">
    <property type="component" value="Unassembled WGS sequence"/>
</dbReference>
<evidence type="ECO:0000256" key="3">
    <source>
        <dbReference type="ARBA" id="ARBA00022438"/>
    </source>
</evidence>
<dbReference type="InterPro" id="IPR029058">
    <property type="entry name" value="AB_hydrolase_fold"/>
</dbReference>
<evidence type="ECO:0000259" key="16">
    <source>
        <dbReference type="Pfam" id="PF00930"/>
    </source>
</evidence>
<evidence type="ECO:0000256" key="9">
    <source>
        <dbReference type="ARBA" id="ARBA00022989"/>
    </source>
</evidence>
<feature type="domain" description="Peptidase S9 prolyl oligopeptidase catalytic" evidence="15">
    <location>
        <begin position="598"/>
        <end position="793"/>
    </location>
</feature>
<evidence type="ECO:0000256" key="7">
    <source>
        <dbReference type="ARBA" id="ARBA00022825"/>
    </source>
</evidence>
<reference evidence="17" key="1">
    <citation type="submission" date="2021-09" db="EMBL/GenBank/DDBJ databases">
        <authorList>
            <consortium name="Pathogen Informatics"/>
        </authorList>
    </citation>
    <scope>NUCLEOTIDE SEQUENCE</scope>
</reference>
<evidence type="ECO:0000256" key="1">
    <source>
        <dbReference type="ARBA" id="ARBA00004606"/>
    </source>
</evidence>
<evidence type="ECO:0000256" key="13">
    <source>
        <dbReference type="ARBA" id="ARBA00058505"/>
    </source>
</evidence>
<evidence type="ECO:0000259" key="15">
    <source>
        <dbReference type="Pfam" id="PF00326"/>
    </source>
</evidence>
<dbReference type="GO" id="GO:0004177">
    <property type="term" value="F:aminopeptidase activity"/>
    <property type="evidence" value="ECO:0007669"/>
    <property type="project" value="UniProtKB-KW"/>
</dbReference>
<dbReference type="PANTHER" id="PTHR11731">
    <property type="entry name" value="PROTEASE FAMILY S9B,C DIPEPTIDYL-PEPTIDASE IV-RELATED"/>
    <property type="match status" value="1"/>
</dbReference>
<dbReference type="EMBL" id="CAKAEH010001338">
    <property type="protein sequence ID" value="CAG9534895.1"/>
    <property type="molecule type" value="Genomic_DNA"/>
</dbReference>
<protein>
    <recommendedName>
        <fullName evidence="19">Venom dipeptidyl peptidase 4</fullName>
    </recommendedName>
</protein>
<evidence type="ECO:0000256" key="4">
    <source>
        <dbReference type="ARBA" id="ARBA00022670"/>
    </source>
</evidence>
<gene>
    <name evidence="17" type="ORF">CJOHNSTONI_LOCUS4987</name>
</gene>
<dbReference type="OrthoDB" id="16520at2759"/>
<keyword evidence="3" id="KW-0031">Aminopeptidase</keyword>
<keyword evidence="18" id="KW-1185">Reference proteome</keyword>
<evidence type="ECO:0000256" key="8">
    <source>
        <dbReference type="ARBA" id="ARBA00022968"/>
    </source>
</evidence>
<evidence type="ECO:0008006" key="19">
    <source>
        <dbReference type="Google" id="ProtNLM"/>
    </source>
</evidence>
<dbReference type="FunFam" id="3.40.50.1820:FF:000003">
    <property type="entry name" value="Dipeptidyl peptidase 4"/>
    <property type="match status" value="1"/>
</dbReference>
<sequence>MTASIPNDADLLEGADKELIGSGPFERNWRGIIIALLVIAVMCSFIVATALLITPTSPARTSKGTPLTLTDILHNTLLSPIETIDWMDNDRIMLRAVDFVRIVNTSSFPITSDLYTKDDILGRQGHINQLVFSHDSSYIALSYDDKMNGNSMNYLIYSMQSETFASVGPLGTGDELLQLFVWNPTSNDFAFVHQNDIYYGKGPDDNDIYRITRDNDTLVYNGVADWIYEEEIFNSNVGLWWSKSGQYLAFIRIDDRRVSLIQYPSFAQQQYPTMNKIPYPKTGVKYLPEITINIWNKESKISREMDIILGHKSLSTYLFAASWISLFNEDLLMAVFANRYQNVISITICTFDSGKCVLNFNQHYVIAGHKLWAEPESFRIRHFSNDSYFVSLPGYSTSGEIFTQIARITVSKNYTNGKAVFLTWSDYDVTSIIGYNQKAKLVYFMAASPLPSQRHMYVTSYYVTRNSNSTKCVTCGIAPDCTFQDVIFSSDIDKYILSCRGPGIPRTYFLSISSNNSLIEELTEWKKLEQKYNEKALATTRYDNITLHNGYVAIVKMLLPPGFDQTIVDVKYPVIVSVYTGPGSQKVTEEIRPNTLDMFLASNAKYVVIYIDGRGSGMRGWKYKEPIYGHLGTVEIDDQIEAVKILASKYRFVNSKHIAIWGWSYGGFVSAHVIERDTSHLFKCAVSIAPVTDFKLYDATYTERYMGDASALAYERTNLVRNVSMFKEVQFLLAHGMSDDNVHLQNSAQLIRALAEENIQFQLMIYPDGSHSLVWARLHLFTMITKFFEKCFRH</sequence>
<keyword evidence="7" id="KW-0720">Serine protease</keyword>
<evidence type="ECO:0000256" key="11">
    <source>
        <dbReference type="ARBA" id="ARBA00023180"/>
    </source>
</evidence>
<feature type="transmembrane region" description="Helical" evidence="14">
    <location>
        <begin position="32"/>
        <end position="53"/>
    </location>
</feature>
<dbReference type="Pfam" id="PF00326">
    <property type="entry name" value="Peptidase_S9"/>
    <property type="match status" value="1"/>
</dbReference>
<comment type="function">
    <text evidence="13">Removes N-terminal dipeptides sequentially from polypeptides. Essential for control of distal tip cell migration.</text>
</comment>
<dbReference type="GO" id="GO:0008236">
    <property type="term" value="F:serine-type peptidase activity"/>
    <property type="evidence" value="ECO:0007669"/>
    <property type="project" value="UniProtKB-KW"/>
</dbReference>
<keyword evidence="8" id="KW-0735">Signal-anchor</keyword>
<evidence type="ECO:0000256" key="14">
    <source>
        <dbReference type="SAM" id="Phobius"/>
    </source>
</evidence>
<dbReference type="InterPro" id="IPR001375">
    <property type="entry name" value="Peptidase_S9_cat"/>
</dbReference>
<keyword evidence="4" id="KW-0645">Protease</keyword>
<dbReference type="PANTHER" id="PTHR11731:SF200">
    <property type="entry name" value="DIPEPTIDYL PEPTIDASE 10, ISOFORM B"/>
    <property type="match status" value="1"/>
</dbReference>
<dbReference type="SUPFAM" id="SSF82171">
    <property type="entry name" value="DPP6 N-terminal domain-like"/>
    <property type="match status" value="1"/>
</dbReference>
<dbReference type="InterPro" id="IPR002469">
    <property type="entry name" value="Peptidase_S9B_N"/>
</dbReference>
<dbReference type="GO" id="GO:0008239">
    <property type="term" value="F:dipeptidyl-peptidase activity"/>
    <property type="evidence" value="ECO:0007669"/>
    <property type="project" value="TreeGrafter"/>
</dbReference>
<dbReference type="InterPro" id="IPR050278">
    <property type="entry name" value="Serine_Prot_S9B/DPPIV"/>
</dbReference>
<evidence type="ECO:0000313" key="17">
    <source>
        <dbReference type="EMBL" id="CAG9534895.1"/>
    </source>
</evidence>
<accession>A0A8J2QA63</accession>
<evidence type="ECO:0000256" key="6">
    <source>
        <dbReference type="ARBA" id="ARBA00022801"/>
    </source>
</evidence>